<dbReference type="InterPro" id="IPR018525">
    <property type="entry name" value="MCM_CS"/>
</dbReference>
<dbReference type="NCBIfam" id="TIGR00732">
    <property type="entry name" value="dprA"/>
    <property type="match status" value="1"/>
</dbReference>
<evidence type="ECO:0000313" key="5">
    <source>
        <dbReference type="Proteomes" id="UP000576969"/>
    </source>
</evidence>
<reference evidence="4 5" key="1">
    <citation type="submission" date="2020-07" db="EMBL/GenBank/DDBJ databases">
        <title>Sequencing the genomes of 1000 actinobacteria strains.</title>
        <authorList>
            <person name="Klenk H.-P."/>
        </authorList>
    </citation>
    <scope>NUCLEOTIDE SEQUENCE [LARGE SCALE GENOMIC DNA]</scope>
    <source>
        <strain evidence="4 5">DSM 24662</strain>
    </source>
</reference>
<dbReference type="PANTHER" id="PTHR43022">
    <property type="entry name" value="PROTEIN SMF"/>
    <property type="match status" value="1"/>
</dbReference>
<dbReference type="AlphaFoldDB" id="A0A7Y9GP74"/>
<feature type="domain" description="Smf/DprA SLOG" evidence="2">
    <location>
        <begin position="112"/>
        <end position="323"/>
    </location>
</feature>
<dbReference type="EMBL" id="JACCBV010000001">
    <property type="protein sequence ID" value="NYE20149.1"/>
    <property type="molecule type" value="Genomic_DNA"/>
</dbReference>
<comment type="caution">
    <text evidence="4">The sequence shown here is derived from an EMBL/GenBank/DDBJ whole genome shotgun (WGS) entry which is preliminary data.</text>
</comment>
<evidence type="ECO:0000313" key="4">
    <source>
        <dbReference type="EMBL" id="NYE20149.1"/>
    </source>
</evidence>
<comment type="similarity">
    <text evidence="1">Belongs to the DprA/Smf family.</text>
</comment>
<dbReference type="PANTHER" id="PTHR43022:SF1">
    <property type="entry name" value="PROTEIN SMF"/>
    <property type="match status" value="1"/>
</dbReference>
<name>A0A7Y9GP74_9MICO</name>
<dbReference type="Gene3D" id="3.40.50.450">
    <property type="match status" value="1"/>
</dbReference>
<keyword evidence="5" id="KW-1185">Reference proteome</keyword>
<dbReference type="GO" id="GO:0009294">
    <property type="term" value="P:DNA-mediated transformation"/>
    <property type="evidence" value="ECO:0007669"/>
    <property type="project" value="InterPro"/>
</dbReference>
<dbReference type="InterPro" id="IPR041614">
    <property type="entry name" value="DprA_WH"/>
</dbReference>
<evidence type="ECO:0000259" key="2">
    <source>
        <dbReference type="Pfam" id="PF02481"/>
    </source>
</evidence>
<dbReference type="RefSeq" id="WP_179489883.1">
    <property type="nucleotide sequence ID" value="NZ_JACCBV010000001.1"/>
</dbReference>
<dbReference type="GO" id="GO:0005524">
    <property type="term" value="F:ATP binding"/>
    <property type="evidence" value="ECO:0007669"/>
    <property type="project" value="InterPro"/>
</dbReference>
<evidence type="ECO:0000259" key="3">
    <source>
        <dbReference type="Pfam" id="PF17782"/>
    </source>
</evidence>
<feature type="domain" description="DprA winged helix" evidence="3">
    <location>
        <begin position="342"/>
        <end position="390"/>
    </location>
</feature>
<dbReference type="PROSITE" id="PS00847">
    <property type="entry name" value="MCM_1"/>
    <property type="match status" value="1"/>
</dbReference>
<proteinExistence type="inferred from homology"/>
<gene>
    <name evidence="4" type="ORF">BJ991_002177</name>
</gene>
<dbReference type="Pfam" id="PF02481">
    <property type="entry name" value="DNA_processg_A"/>
    <property type="match status" value="1"/>
</dbReference>
<organism evidence="4 5">
    <name type="scientific">Microbacterium immunditiarum</name>
    <dbReference type="NCBI Taxonomy" id="337480"/>
    <lineage>
        <taxon>Bacteria</taxon>
        <taxon>Bacillati</taxon>
        <taxon>Actinomycetota</taxon>
        <taxon>Actinomycetes</taxon>
        <taxon>Micrococcales</taxon>
        <taxon>Microbacteriaceae</taxon>
        <taxon>Microbacterium</taxon>
    </lineage>
</organism>
<dbReference type="InterPro" id="IPR057666">
    <property type="entry name" value="DrpA_SLOG"/>
</dbReference>
<protein>
    <submittedName>
        <fullName evidence="4">DNA processing protein</fullName>
    </submittedName>
</protein>
<sequence length="403" mass="41800">MKPAELDLSMARRALDGVVVVDELDDDAIAERYARVVWNVVTEPGDGVAGMLVDALGAAPALAVVAGGSAVAPVEGMSAREFAEGRKRWTPRLRSVEVDDALALARARGVRLVFPEDPEWPQQVDDLGPHAPLVLWVRGTTSALASLTPSVAVVGARAATSYGEHVAAELAAESAGSGIPVVSGAAYGIDAAAHRAALAVGGTTVALLAGGADRPYPAGNGRLIDRIAETGAVVSEVPCGGAPTKWRFLQRNRVIAALADATVVVEAGWRSGSLNTASHARALGRPTGAVPGPVTSAASAGCHRMLREFDARCITSADDVRELIGLDSATGARRSGPGAGGARTDDASRVIDALSARVWRATEDVARRSGMTPQQVEALLGIMLLEERIEHGERGWRLRFATS</sequence>
<dbReference type="SUPFAM" id="SSF102405">
    <property type="entry name" value="MCP/YpsA-like"/>
    <property type="match status" value="1"/>
</dbReference>
<dbReference type="GO" id="GO:0003677">
    <property type="term" value="F:DNA binding"/>
    <property type="evidence" value="ECO:0007669"/>
    <property type="project" value="InterPro"/>
</dbReference>
<dbReference type="Proteomes" id="UP000576969">
    <property type="component" value="Unassembled WGS sequence"/>
</dbReference>
<dbReference type="GO" id="GO:0006260">
    <property type="term" value="P:DNA replication"/>
    <property type="evidence" value="ECO:0007669"/>
    <property type="project" value="InterPro"/>
</dbReference>
<dbReference type="Pfam" id="PF17782">
    <property type="entry name" value="WHD_DprA"/>
    <property type="match status" value="1"/>
</dbReference>
<dbReference type="InterPro" id="IPR003488">
    <property type="entry name" value="DprA"/>
</dbReference>
<evidence type="ECO:0000256" key="1">
    <source>
        <dbReference type="ARBA" id="ARBA00006525"/>
    </source>
</evidence>
<accession>A0A7Y9GP74</accession>